<dbReference type="AlphaFoldDB" id="A0A556QKT8"/>
<dbReference type="InterPro" id="IPR019734">
    <property type="entry name" value="TPR_rpt"/>
</dbReference>
<proteinExistence type="predicted"/>
<keyword evidence="1" id="KW-0732">Signal</keyword>
<dbReference type="Gene3D" id="1.25.40.10">
    <property type="entry name" value="Tetratricopeptide repeat domain"/>
    <property type="match status" value="2"/>
</dbReference>
<reference evidence="2 3" key="1">
    <citation type="submission" date="2019-07" db="EMBL/GenBank/DDBJ databases">
        <title>Description of 53C-WASEF.</title>
        <authorList>
            <person name="Pitt A."/>
            <person name="Hahn M.W."/>
        </authorList>
    </citation>
    <scope>NUCLEOTIDE SEQUENCE [LARGE SCALE GENOMIC DNA]</scope>
    <source>
        <strain evidence="2 3">53C-WASEF</strain>
    </source>
</reference>
<keyword evidence="3" id="KW-1185">Reference proteome</keyword>
<evidence type="ECO:0000313" key="2">
    <source>
        <dbReference type="EMBL" id="TSJ77222.1"/>
    </source>
</evidence>
<sequence length="889" mass="96917">MSLRTLIFVMMAAAVSLPAVSRADDSPVEVAPLISVAQTPLLPGGELRSFVAARRALELGFPSVAAGLYTQLLSSLKTPGAERNVLVLELVTARLDEGRADEAEKALQLYTGAPNAAYQLRAGLIAMGRKRTDMAKAAVASIKVEDLVAADRGWAYFLQGQVADAGGDLAKARDAYQRAGEVAVSDIQRAHFVLARERSRLAMGEATESQLNAARQSADKYKGKSVGYAYARQYAVLLAARGRTTEAVDYLGKQLQSLPAAERAARDDFRLLLGVIAGAQRSEGRNALEGLLTGANDATLQRVALQLLARDAADAAFFAKLNSLITATPQSPIQADLLLVRAQLGLAEKRVPVLNKPESSKSLVQANQDQAELDAKALLAAFPGSDLKPAALGLLADLFWEQLRYRTAADFAGQARVELPVGDEVRASLGVMVAEAYFRAEDFGAADEAYAVALNEVPANVSAGLLMAQRVLSKIEAKKLDDAARLLDVYAADSRLGLIERWQAEWTLASALLVAGRDADAYLRVNRVLLASGSAQDGLPLSLRARMAWLQARLSLDADEPQKTVTLAAALPGLIQGLEPVQRSEVEAATRLLQAKAQFRLGKPDEALKTLAALRVDFPQADAAVYSYLDEADYYAENGRFVEAQGRLIELADTFKQHRYAPYALYRAALTAEQRGQDEFYKEAYRILERLVTTKDYEDSKLIFYARLKQGDLARRLNDFPRARLTYEYLINNYNSVDYPGVLSAELALAACHRAQITPSDVSHYESALTILERLQDLPAAPIDLRVEAGFQLGDLLATNGKSPDLDRAGAVWWTLVTTFLLDDTQAAKLGPKGRYWLSRALLRLGDLRRDRGDLEEARNAYEIILRKNLPFAKLAREVYTRAGGKPQP</sequence>
<name>A0A556QKT8_9BACT</name>
<dbReference type="SUPFAM" id="SSF48452">
    <property type="entry name" value="TPR-like"/>
    <property type="match status" value="2"/>
</dbReference>
<evidence type="ECO:0000313" key="3">
    <source>
        <dbReference type="Proteomes" id="UP000315648"/>
    </source>
</evidence>
<comment type="caution">
    <text evidence="2">The sequence shown here is derived from an EMBL/GenBank/DDBJ whole genome shotgun (WGS) entry which is preliminary data.</text>
</comment>
<organism evidence="2 3">
    <name type="scientific">Rariglobus hedericola</name>
    <dbReference type="NCBI Taxonomy" id="2597822"/>
    <lineage>
        <taxon>Bacteria</taxon>
        <taxon>Pseudomonadati</taxon>
        <taxon>Verrucomicrobiota</taxon>
        <taxon>Opitutia</taxon>
        <taxon>Opitutales</taxon>
        <taxon>Opitutaceae</taxon>
        <taxon>Rariglobus</taxon>
    </lineage>
</organism>
<dbReference type="InterPro" id="IPR011990">
    <property type="entry name" value="TPR-like_helical_dom_sf"/>
</dbReference>
<feature type="chain" id="PRO_5021710579" evidence="1">
    <location>
        <begin position="24"/>
        <end position="889"/>
    </location>
</feature>
<feature type="signal peptide" evidence="1">
    <location>
        <begin position="1"/>
        <end position="23"/>
    </location>
</feature>
<dbReference type="RefSeq" id="WP_144353625.1">
    <property type="nucleotide sequence ID" value="NZ_CBCRVV010000016.1"/>
</dbReference>
<accession>A0A556QKT8</accession>
<dbReference type="Proteomes" id="UP000315648">
    <property type="component" value="Unassembled WGS sequence"/>
</dbReference>
<gene>
    <name evidence="2" type="ORF">FPL22_14080</name>
</gene>
<protein>
    <submittedName>
        <fullName evidence="2">Tetratricopeptide repeat protein</fullName>
    </submittedName>
</protein>
<dbReference type="Pfam" id="PF13174">
    <property type="entry name" value="TPR_6"/>
    <property type="match status" value="3"/>
</dbReference>
<evidence type="ECO:0000256" key="1">
    <source>
        <dbReference type="SAM" id="SignalP"/>
    </source>
</evidence>
<dbReference type="EMBL" id="VMBG01000002">
    <property type="protein sequence ID" value="TSJ77222.1"/>
    <property type="molecule type" value="Genomic_DNA"/>
</dbReference>
<dbReference type="OrthoDB" id="178074at2"/>